<reference evidence="3" key="1">
    <citation type="submission" date="2017-04" db="EMBL/GenBank/DDBJ databases">
        <authorList>
            <person name="Varghese N."/>
            <person name="Submissions S."/>
        </authorList>
    </citation>
    <scope>NUCLEOTIDE SEQUENCE [LARGE SCALE GENOMIC DNA]</scope>
    <source>
        <strain evidence="3">LMG 29540</strain>
    </source>
</reference>
<dbReference type="Pfam" id="PF18593">
    <property type="entry name" value="CdiI_2"/>
    <property type="match status" value="1"/>
</dbReference>
<dbReference type="EMBL" id="FXAT01000002">
    <property type="protein sequence ID" value="SMG20999.1"/>
    <property type="molecule type" value="Genomic_DNA"/>
</dbReference>
<keyword evidence="3" id="KW-1185">Reference proteome</keyword>
<feature type="domain" description="CdiI immunity protein" evidence="1">
    <location>
        <begin position="7"/>
        <end position="94"/>
    </location>
</feature>
<gene>
    <name evidence="2" type="ORF">SAMN06265784_10240</name>
</gene>
<organism evidence="2 3">
    <name type="scientific">Paraburkholderia susongensis</name>
    <dbReference type="NCBI Taxonomy" id="1515439"/>
    <lineage>
        <taxon>Bacteria</taxon>
        <taxon>Pseudomonadati</taxon>
        <taxon>Pseudomonadota</taxon>
        <taxon>Betaproteobacteria</taxon>
        <taxon>Burkholderiales</taxon>
        <taxon>Burkholderiaceae</taxon>
        <taxon>Paraburkholderia</taxon>
    </lineage>
</organism>
<dbReference type="OrthoDB" id="8852337at2"/>
<proteinExistence type="predicted"/>
<dbReference type="RefSeq" id="WP_085481224.1">
    <property type="nucleotide sequence ID" value="NZ_FXAT01000002.1"/>
</dbReference>
<evidence type="ECO:0000313" key="2">
    <source>
        <dbReference type="EMBL" id="SMG20999.1"/>
    </source>
</evidence>
<name>A0A1X7J1H3_9BURK</name>
<dbReference type="AlphaFoldDB" id="A0A1X7J1H3"/>
<dbReference type="InterPro" id="IPR041129">
    <property type="entry name" value="CdiI_2"/>
</dbReference>
<evidence type="ECO:0000259" key="1">
    <source>
        <dbReference type="Pfam" id="PF18593"/>
    </source>
</evidence>
<sequence>MKSESLYPNLNFLIHGYFNEDFDLWGNNVQEIVSCFKKESDKTLHKLVMDEIDRFKCDCSANLDEHFEEMYGFYVDPEAWGYTAASFLDEVKRLLSE</sequence>
<dbReference type="Proteomes" id="UP000193228">
    <property type="component" value="Unassembled WGS sequence"/>
</dbReference>
<accession>A0A1X7J1H3</accession>
<protein>
    <recommendedName>
        <fullName evidence="1">CdiI immunity protein domain-containing protein</fullName>
    </recommendedName>
</protein>
<evidence type="ECO:0000313" key="3">
    <source>
        <dbReference type="Proteomes" id="UP000193228"/>
    </source>
</evidence>